<protein>
    <submittedName>
        <fullName evidence="2">Uncharacterized protein</fullName>
    </submittedName>
</protein>
<gene>
    <name evidence="2" type="ORF">PGLA2088_LOCUS37464</name>
</gene>
<sequence>MTVRCLRPEWLRFALVVALQLVLCQQGTDGKIMADGMSADSCPGLEACLHLECIYRTCLLVSFMDSCSFSSALQLDGGIGPKSPRLEKTERKKDSSCWNEAPKIKLLFLLLACTPGTENGHLLSPVLESELLPPLGGSAWLGFLSGCLFGRPAPP</sequence>
<keyword evidence="1" id="KW-0732">Signal</keyword>
<evidence type="ECO:0000313" key="2">
    <source>
        <dbReference type="EMBL" id="CAE8713323.1"/>
    </source>
</evidence>
<evidence type="ECO:0000313" key="3">
    <source>
        <dbReference type="Proteomes" id="UP000626109"/>
    </source>
</evidence>
<comment type="caution">
    <text evidence="2">The sequence shown here is derived from an EMBL/GenBank/DDBJ whole genome shotgun (WGS) entry which is preliminary data.</text>
</comment>
<dbReference type="EMBL" id="CAJNNW010032483">
    <property type="protein sequence ID" value="CAE8713323.1"/>
    <property type="molecule type" value="Genomic_DNA"/>
</dbReference>
<proteinExistence type="predicted"/>
<evidence type="ECO:0000256" key="1">
    <source>
        <dbReference type="SAM" id="SignalP"/>
    </source>
</evidence>
<dbReference type="Proteomes" id="UP000626109">
    <property type="component" value="Unassembled WGS sequence"/>
</dbReference>
<dbReference type="AlphaFoldDB" id="A0A813KUD2"/>
<accession>A0A813KUD2</accession>
<organism evidence="2 3">
    <name type="scientific">Polarella glacialis</name>
    <name type="common">Dinoflagellate</name>
    <dbReference type="NCBI Taxonomy" id="89957"/>
    <lineage>
        <taxon>Eukaryota</taxon>
        <taxon>Sar</taxon>
        <taxon>Alveolata</taxon>
        <taxon>Dinophyceae</taxon>
        <taxon>Suessiales</taxon>
        <taxon>Suessiaceae</taxon>
        <taxon>Polarella</taxon>
    </lineage>
</organism>
<reference evidence="2" key="1">
    <citation type="submission" date="2021-02" db="EMBL/GenBank/DDBJ databases">
        <authorList>
            <person name="Dougan E. K."/>
            <person name="Rhodes N."/>
            <person name="Thang M."/>
            <person name="Chan C."/>
        </authorList>
    </citation>
    <scope>NUCLEOTIDE SEQUENCE</scope>
</reference>
<feature type="signal peptide" evidence="1">
    <location>
        <begin position="1"/>
        <end position="24"/>
    </location>
</feature>
<name>A0A813KUD2_POLGL</name>
<feature type="chain" id="PRO_5032622623" evidence="1">
    <location>
        <begin position="25"/>
        <end position="155"/>
    </location>
</feature>